<sequence>MKKNHLLLIAAITCVLHSCSKKDETPTPPAPVPSSFSCSDITINGSQSFNGKNYFDVGRQPSLRFKFGAPLERSSVADNIVLLGATANVINCSTSFEDDDSVVVLKPSSTLTALSQFKVSAYTSLTSKSGGKLNNAISLSFVSSIDSTDKFPRISDNELLDLIQQKTFKYFWDLGHPVSGLARERNSSGDLVTTGGSGFGIMALVAMVDRGFKTRAEGLQRMKTIVSFLQTADNFHGAFPHWLDGNTGKVIPFSANDNGADLVETSFLMQGLLTARQYFNQAVPDEVALRQDIDSLWRRVEWSWFQNGTNSLYWHWSPDKQWVMNMPVSGWNEALITYILAASSPTHPIQKAVYDQGWAKNGNIRNGSSYYGIPLPLGDAFGGPLFFSHYSFLGLNPTGLKDAYADNYFVQNKNHTLINYNYCKINARGFFGYSDACWGLTASDIPNGYTASSPSNDVGVIAPTAAISSLPYTPEESMRAIRFFYYKLGDKLWGDYGFKDAFSLKDLWFADSFLAIDQGPQIVMIENYRSKLLWNLFMSSPEVKTGLTKLGFSGF</sequence>
<dbReference type="Gene3D" id="1.50.10.140">
    <property type="match status" value="1"/>
</dbReference>
<organism evidence="2 3">
    <name type="scientific">Danxiaibacter flavus</name>
    <dbReference type="NCBI Taxonomy" id="3049108"/>
    <lineage>
        <taxon>Bacteria</taxon>
        <taxon>Pseudomonadati</taxon>
        <taxon>Bacteroidota</taxon>
        <taxon>Chitinophagia</taxon>
        <taxon>Chitinophagales</taxon>
        <taxon>Chitinophagaceae</taxon>
        <taxon>Danxiaibacter</taxon>
    </lineage>
</organism>
<name>A0ABV3ZKH1_9BACT</name>
<reference evidence="2 3" key="1">
    <citation type="submission" date="2023-07" db="EMBL/GenBank/DDBJ databases">
        <authorList>
            <person name="Lian W.-H."/>
        </authorList>
    </citation>
    <scope>NUCLEOTIDE SEQUENCE [LARGE SCALE GENOMIC DNA]</scope>
    <source>
        <strain evidence="2 3">SYSU DXS3180</strain>
    </source>
</reference>
<dbReference type="EMBL" id="JAULBC010000008">
    <property type="protein sequence ID" value="MEX6690386.1"/>
    <property type="molecule type" value="Genomic_DNA"/>
</dbReference>
<dbReference type="Pfam" id="PF10091">
    <property type="entry name" value="Glycoamylase"/>
    <property type="match status" value="1"/>
</dbReference>
<comment type="caution">
    <text evidence="2">The sequence shown here is derived from an EMBL/GenBank/DDBJ whole genome shotgun (WGS) entry which is preliminary data.</text>
</comment>
<accession>A0ABV3ZKH1</accession>
<dbReference type="Proteomes" id="UP001560573">
    <property type="component" value="Unassembled WGS sequence"/>
</dbReference>
<dbReference type="RefSeq" id="WP_369331798.1">
    <property type="nucleotide sequence ID" value="NZ_JAULBC010000008.1"/>
</dbReference>
<feature type="domain" description="Glycoamylase-like" evidence="1">
    <location>
        <begin position="327"/>
        <end position="541"/>
    </location>
</feature>
<evidence type="ECO:0000313" key="2">
    <source>
        <dbReference type="EMBL" id="MEX6690386.1"/>
    </source>
</evidence>
<evidence type="ECO:0000259" key="1">
    <source>
        <dbReference type="Pfam" id="PF10091"/>
    </source>
</evidence>
<protein>
    <submittedName>
        <fullName evidence="2">Glucoamylase family protein</fullName>
    </submittedName>
</protein>
<keyword evidence="3" id="KW-1185">Reference proteome</keyword>
<proteinExistence type="predicted"/>
<gene>
    <name evidence="2" type="ORF">QTN47_22940</name>
</gene>
<evidence type="ECO:0000313" key="3">
    <source>
        <dbReference type="Proteomes" id="UP001560573"/>
    </source>
</evidence>
<dbReference type="InterPro" id="IPR019282">
    <property type="entry name" value="Glycoamylase-like_cons_dom"/>
</dbReference>